<dbReference type="Gene3D" id="1.10.260.50">
    <property type="match status" value="1"/>
</dbReference>
<dbReference type="InterPro" id="IPR016454">
    <property type="entry name" value="Cysteine_dSase"/>
</dbReference>
<dbReference type="FunFam" id="3.40.640.10:FF:000084">
    <property type="entry name" value="IscS-like cysteine desulfurase"/>
    <property type="match status" value="1"/>
</dbReference>
<evidence type="ECO:0000256" key="7">
    <source>
        <dbReference type="RuleBase" id="RU004504"/>
    </source>
</evidence>
<accession>A0A090J0Z6</accession>
<dbReference type="AlphaFoldDB" id="A0A090J0Z6"/>
<dbReference type="InterPro" id="IPR015424">
    <property type="entry name" value="PyrdxlP-dep_Trfase"/>
</dbReference>
<keyword evidence="4" id="KW-0663">Pyridoxal phosphate</keyword>
<protein>
    <submittedName>
        <fullName evidence="9">Putative cysteine desulfurase IscS 2</fullName>
        <ecNumber evidence="9">2.8.1.7</ecNumber>
    </submittedName>
</protein>
<sequence>MIYFDNSATTKPKKEVLDTFYKVAENYFGNPSSVHHLGLQAENLLSQARNQIATLLKTDEQEIIFTSGGTEGNNFIIKGVAEKYRNRGHHMITTMIEHPSVLNTCIQLENNGFDVTYLPVDETGRVRVEDVKRALRKDTILVSIMHVNNEIGSVQPIAKIGELLKNHPKTLFHVDHVQGVTKVPLDFHESNVDFASISSHKFHGLKGTGAIYIRKGLKLAPLLAGGGQERGFRSGTENLAGIVAMAKALRLGMLDYEAKIDTMMDVRDFLINELQLIEGVTMNTPKQNTSPHIINFSVQGFKAEVLVHELEQHGLYVSTTSACSSRTNEPSRTILAMGLGEERATTSIRISLSFDNTMEEAKQAVAIIKQSIKNLKPVMRG</sequence>
<dbReference type="PROSITE" id="PS00595">
    <property type="entry name" value="AA_TRANSFER_CLASS_5"/>
    <property type="match status" value="1"/>
</dbReference>
<dbReference type="EC" id="2.8.1.7" evidence="9"/>
<keyword evidence="6" id="KW-0411">Iron-sulfur</keyword>
<dbReference type="EMBL" id="CCRF01000068">
    <property type="protein sequence ID" value="CEE02313.1"/>
    <property type="molecule type" value="Genomic_DNA"/>
</dbReference>
<comment type="cofactor">
    <cofactor evidence="1 7">
        <name>pyridoxal 5'-phosphate</name>
        <dbReference type="ChEBI" id="CHEBI:597326"/>
    </cofactor>
</comment>
<evidence type="ECO:0000256" key="4">
    <source>
        <dbReference type="ARBA" id="ARBA00022898"/>
    </source>
</evidence>
<dbReference type="RefSeq" id="WP_034771689.1">
    <property type="nucleotide sequence ID" value="NZ_CCRF01000068.1"/>
</dbReference>
<dbReference type="Gene3D" id="3.40.640.10">
    <property type="entry name" value="Type I PLP-dependent aspartate aminotransferase-like (Major domain)"/>
    <property type="match status" value="1"/>
</dbReference>
<name>A0A090J0Z6_9BACI</name>
<evidence type="ECO:0000256" key="5">
    <source>
        <dbReference type="ARBA" id="ARBA00023004"/>
    </source>
</evidence>
<dbReference type="InterPro" id="IPR015421">
    <property type="entry name" value="PyrdxlP-dep_Trfase_major"/>
</dbReference>
<dbReference type="PIRSF" id="PIRSF005572">
    <property type="entry name" value="NifS"/>
    <property type="match status" value="1"/>
</dbReference>
<dbReference type="InterPro" id="IPR000192">
    <property type="entry name" value="Aminotrans_V_dom"/>
</dbReference>
<proteinExistence type="inferred from homology"/>
<evidence type="ECO:0000313" key="9">
    <source>
        <dbReference type="EMBL" id="CEE02313.1"/>
    </source>
</evidence>
<dbReference type="Pfam" id="PF00266">
    <property type="entry name" value="Aminotran_5"/>
    <property type="match status" value="1"/>
</dbReference>
<reference evidence="9 10" key="1">
    <citation type="submission" date="2014-07" db="EMBL/GenBank/DDBJ databases">
        <authorList>
            <person name="Wibberg Daniel"/>
        </authorList>
    </citation>
    <scope>NUCLEOTIDE SEQUENCE [LARGE SCALE GENOMIC DNA]</scope>
</reference>
<dbReference type="Proteomes" id="UP000040576">
    <property type="component" value="Unassembled WGS sequence"/>
</dbReference>
<evidence type="ECO:0000313" key="10">
    <source>
        <dbReference type="Proteomes" id="UP000040576"/>
    </source>
</evidence>
<dbReference type="GO" id="GO:0031071">
    <property type="term" value="F:cysteine desulfurase activity"/>
    <property type="evidence" value="ECO:0007669"/>
    <property type="project" value="UniProtKB-EC"/>
</dbReference>
<evidence type="ECO:0000256" key="3">
    <source>
        <dbReference type="ARBA" id="ARBA00022723"/>
    </source>
</evidence>
<evidence type="ECO:0000256" key="1">
    <source>
        <dbReference type="ARBA" id="ARBA00001933"/>
    </source>
</evidence>
<dbReference type="PANTHER" id="PTHR11601:SF50">
    <property type="entry name" value="CYSTEINE DESULFURASE ISCS 2-RELATED"/>
    <property type="match status" value="1"/>
</dbReference>
<dbReference type="SUPFAM" id="SSF53383">
    <property type="entry name" value="PLP-dependent transferases"/>
    <property type="match status" value="1"/>
</dbReference>
<dbReference type="InterPro" id="IPR020578">
    <property type="entry name" value="Aminotrans_V_PyrdxlP_BS"/>
</dbReference>
<dbReference type="NCBIfam" id="NF002806">
    <property type="entry name" value="PRK02948.1"/>
    <property type="match status" value="1"/>
</dbReference>
<comment type="similarity">
    <text evidence="2">Belongs to the class-V pyridoxal-phosphate-dependent aminotransferase family. NifS/IscS subfamily.</text>
</comment>
<keyword evidence="9" id="KW-0808">Transferase</keyword>
<keyword evidence="5" id="KW-0408">Iron</keyword>
<evidence type="ECO:0000259" key="8">
    <source>
        <dbReference type="Pfam" id="PF00266"/>
    </source>
</evidence>
<organism evidence="9 10">
    <name type="scientific">Caldibacillus thermoamylovorans</name>
    <dbReference type="NCBI Taxonomy" id="35841"/>
    <lineage>
        <taxon>Bacteria</taxon>
        <taxon>Bacillati</taxon>
        <taxon>Bacillota</taxon>
        <taxon>Bacilli</taxon>
        <taxon>Bacillales</taxon>
        <taxon>Bacillaceae</taxon>
        <taxon>Caldibacillus</taxon>
    </lineage>
</organism>
<evidence type="ECO:0000256" key="6">
    <source>
        <dbReference type="ARBA" id="ARBA00023014"/>
    </source>
</evidence>
<dbReference type="GO" id="GO:0046872">
    <property type="term" value="F:metal ion binding"/>
    <property type="evidence" value="ECO:0007669"/>
    <property type="project" value="UniProtKB-KW"/>
</dbReference>
<dbReference type="Gene3D" id="3.90.1150.10">
    <property type="entry name" value="Aspartate Aminotransferase, domain 1"/>
    <property type="match status" value="1"/>
</dbReference>
<dbReference type="PANTHER" id="PTHR11601">
    <property type="entry name" value="CYSTEINE DESULFURYLASE FAMILY MEMBER"/>
    <property type="match status" value="1"/>
</dbReference>
<keyword evidence="10" id="KW-1185">Reference proteome</keyword>
<gene>
    <name evidence="9" type="primary">iscS2</name>
    <name evidence="9" type="ORF">BT1A1_2495</name>
</gene>
<keyword evidence="3" id="KW-0479">Metal-binding</keyword>
<feature type="domain" description="Aminotransferase class V" evidence="8">
    <location>
        <begin position="2"/>
        <end position="362"/>
    </location>
</feature>
<dbReference type="GO" id="GO:0051536">
    <property type="term" value="F:iron-sulfur cluster binding"/>
    <property type="evidence" value="ECO:0007669"/>
    <property type="project" value="UniProtKB-KW"/>
</dbReference>
<dbReference type="InterPro" id="IPR015422">
    <property type="entry name" value="PyrdxlP-dep_Trfase_small"/>
</dbReference>
<evidence type="ECO:0000256" key="2">
    <source>
        <dbReference type="ARBA" id="ARBA00006490"/>
    </source>
</evidence>